<dbReference type="SUPFAM" id="SSF53955">
    <property type="entry name" value="Lysozyme-like"/>
    <property type="match status" value="1"/>
</dbReference>
<feature type="region of interest" description="Disordered" evidence="2">
    <location>
        <begin position="1664"/>
        <end position="1691"/>
    </location>
</feature>
<dbReference type="InterPro" id="IPR013491">
    <property type="entry name" value="Tape_meas_N"/>
</dbReference>
<evidence type="ECO:0000256" key="3">
    <source>
        <dbReference type="SAM" id="Phobius"/>
    </source>
</evidence>
<evidence type="ECO:0000313" key="5">
    <source>
        <dbReference type="EMBL" id="NEI70953.1"/>
    </source>
</evidence>
<dbReference type="Pfam" id="PF20155">
    <property type="entry name" value="TMP_3"/>
    <property type="match status" value="1"/>
</dbReference>
<dbReference type="Proteomes" id="UP000483035">
    <property type="component" value="Unassembled WGS sequence"/>
</dbReference>
<accession>A0A6L9U4W2</accession>
<keyword evidence="3" id="KW-0812">Transmembrane</keyword>
<comment type="caution">
    <text evidence="5">The sequence shown here is derived from an EMBL/GenBank/DDBJ whole genome shotgun (WGS) entry which is preliminary data.</text>
</comment>
<feature type="transmembrane region" description="Helical" evidence="3">
    <location>
        <begin position="83"/>
        <end position="106"/>
    </location>
</feature>
<protein>
    <submittedName>
        <fullName evidence="5">Tape measure protein</fullName>
    </submittedName>
</protein>
<dbReference type="InterPro" id="IPR023346">
    <property type="entry name" value="Lysozyme-like_dom_sf"/>
</dbReference>
<feature type="coiled-coil region" evidence="1">
    <location>
        <begin position="657"/>
        <end position="760"/>
    </location>
</feature>
<evidence type="ECO:0000256" key="2">
    <source>
        <dbReference type="SAM" id="MobiDB-lite"/>
    </source>
</evidence>
<sequence>MSAGEVGNIHIGLYVDIGDSRRFTDVANLVERDSRRMNSSLANTSNAVRSLRTQMGTNLRIKLANESLKDLSRATDEVGRLRAAMLGIAAVAGAGFTGAFTGAYLVQTADKYRLLSNQISTVTDSSSSLAAVQDALYAVSQRTRSSLESTTQIYARTARATDQYGYSQQKLLRITETVQKAFAIGGATPQEASGAALQLSQGIASNRFGGDEYRSVAENAPVLLKGIADALNVDLGTLRKMSQAGELTAQKVTEAIVKASDKIDAEFAKTIPTVAQSFTLLDNAFLRYVGQTDDAYGGTRALAGAIKGLADNFDEIMPYITKVTGGLVALYAARKLVLTGQGVAAGVSKTNAGIREQIGDYVDEQKGITKHLAEIDAQKANVSSTRDAAIDSIAVKQSNEVNAAKEKEFTAQQKLRELETQRSALAEKLNLASNEEIGRLQRQIELQRQIVRDNQTLVIQAQQAAAAEEQSLRAKQAQKLSRADQVVGVAAGNVTTANSRVAETQAAIAAERELAKVKLNGEIDARRQSLVTQTQRLKGVRSEISELRSIKDLSGFDDAFGKQYNGLLGQQQKALQSTQTLYKEIDSLEKKLASIDAGEAATRGITAAMSKHTQAVQAAEKAVNALSLAEENRTKIASADIGSATLDRRLAAEAKAIQAYQDSITELQGRMRTLSDATNEAFTGKAAAKMSAQIDDLDQKILVAQNNLKTASAAISDAQGGNIGQLNSALKAQSVAAEELNKLQKEAQVLLERQVQTTNRIAVAQQRLNVLRRAGGAVLDFFGGWSGLVMTGALVAATALMTKFAAESAASAQQTEKITKQLTDLGYLTDKAADGMKSYKDDVANIRISKLQTELTNFQQDIAKTLDGLGNIDLGQIGPSTDQIQSEYDAALSTSSKVLDSNDRIKASLKKVRDEIVKNKAMSEEARKSLENMALANPDIASIALTVVNLGERLNALKKATDDWVKGIQDAARAANMNPAQQYRQSENQSMTDYQRLKTEAQPTIDKDVREADLTPYETAIKGIVDKVSKELEKAGKLVDLGPIRDAAQKIYASQQAKRGLLDLIGTTEGTDKGRGYNETLGYGRFTDGPVNLTQMTINEVLALQSKILDQTRALPSSDPLYNSSAVGRYQITRTTLQDFMKQLGISGDTTFNQETQDRIAQELIRQTGGSLSKLRGRWPSLNNYSDQTIKTASDQTFTGLPRLDESTQKWVDGLKDLDLQSKVKALSDFDQLVLQTGQSMGVTREELVQYADAVGSGDLDKVPDKLKTISQILKAGTDNELTKQVKELVATGHEKGLNDLQQQVVEFARSAKVSEPEIKAYVDAIADGRLDQIPAKFKAIQDALQVGIDSNFTRQLHELSNSEATKFLSDLQQKVVETARQFGLSEPEIKAYVDAITDGRLDQVPAKFQMITDQLQKSTENDRLIKFTDGLADSIGNLFTDMLDGDDAFGNLLKNLEKLVVQILIVEPLVESLKSSFRNIAGGAATGSSGGGLGGIIGGIFGGKGLFGGLLGLADGGPVDVEDQKPGPVRGPGGPRSDKKLVKLSNGEFVFDEQSTKNAGVENLMALQQYLKRGRLTDLLKPKQKMADGGPVARPNSVVPPSQYLPDGSKMLAANGNKMATGLSRHSQSKQVDGLHISFETKVAEDGTLQTYVTGVAKTESSKSVKSGISQYDSALPDRMNQIKRNPNKR</sequence>
<feature type="coiled-coil region" evidence="1">
    <location>
        <begin position="401"/>
        <end position="435"/>
    </location>
</feature>
<keyword evidence="1" id="KW-0175">Coiled coil</keyword>
<dbReference type="NCBIfam" id="TIGR02675">
    <property type="entry name" value="tape_meas_nterm"/>
    <property type="match status" value="1"/>
</dbReference>
<feature type="region of interest" description="Disordered" evidence="2">
    <location>
        <begin position="1519"/>
        <end position="1539"/>
    </location>
</feature>
<dbReference type="Gene3D" id="1.10.530.10">
    <property type="match status" value="1"/>
</dbReference>
<proteinExistence type="predicted"/>
<organism evidence="5 6">
    <name type="scientific">Rhizobium lusitanum</name>
    <dbReference type="NCBI Taxonomy" id="293958"/>
    <lineage>
        <taxon>Bacteria</taxon>
        <taxon>Pseudomonadati</taxon>
        <taxon>Pseudomonadota</taxon>
        <taxon>Alphaproteobacteria</taxon>
        <taxon>Hyphomicrobiales</taxon>
        <taxon>Rhizobiaceae</taxon>
        <taxon>Rhizobium/Agrobacterium group</taxon>
        <taxon>Rhizobium</taxon>
    </lineage>
</organism>
<dbReference type="EMBL" id="WUEY01000006">
    <property type="protein sequence ID" value="NEI70953.1"/>
    <property type="molecule type" value="Genomic_DNA"/>
</dbReference>
<reference evidence="5 6" key="1">
    <citation type="submission" date="2019-12" db="EMBL/GenBank/DDBJ databases">
        <title>Rhizobium genotypes associated with high levels of biological nitrogen fixation by grain legumes in a temperate-maritime cropping system.</title>
        <authorList>
            <person name="Maluk M."/>
            <person name="Francesc Ferrando Molina F."/>
            <person name="Lopez Del Egido L."/>
            <person name="Lafos M."/>
            <person name="Langarica-Fuentes A."/>
            <person name="Gebre Yohannes G."/>
            <person name="Young M.W."/>
            <person name="Martin P."/>
            <person name="Gantlett R."/>
            <person name="Kenicer G."/>
            <person name="Hawes C."/>
            <person name="Begg G.S."/>
            <person name="Quilliam R.S."/>
            <person name="Squire G.R."/>
            <person name="Poole P.S."/>
            <person name="Young P.W."/>
            <person name="Iannetta P.M."/>
            <person name="James E.K."/>
        </authorList>
    </citation>
    <scope>NUCLEOTIDE SEQUENCE [LARGE SCALE GENOMIC DNA]</scope>
    <source>
        <strain evidence="5 6">JHI1118</strain>
    </source>
</reference>
<keyword evidence="3" id="KW-1133">Transmembrane helix</keyword>
<evidence type="ECO:0000313" key="6">
    <source>
        <dbReference type="Proteomes" id="UP000483035"/>
    </source>
</evidence>
<evidence type="ECO:0000259" key="4">
    <source>
        <dbReference type="Pfam" id="PF20155"/>
    </source>
</evidence>
<feature type="domain" description="Tape measure protein N-terminal" evidence="4">
    <location>
        <begin position="105"/>
        <end position="294"/>
    </location>
</feature>
<feature type="compositionally biased region" description="Polar residues" evidence="2">
    <location>
        <begin position="1664"/>
        <end position="1674"/>
    </location>
</feature>
<gene>
    <name evidence="5" type="ORF">GR212_15320</name>
</gene>
<keyword evidence="3" id="KW-0472">Membrane</keyword>
<name>A0A6L9U4W2_9HYPH</name>
<evidence type="ECO:0000256" key="1">
    <source>
        <dbReference type="SAM" id="Coils"/>
    </source>
</evidence>